<dbReference type="AlphaFoldDB" id="A0A816NU83"/>
<dbReference type="InterPro" id="IPR027409">
    <property type="entry name" value="GroEL-like_apical_dom_sf"/>
</dbReference>
<dbReference type="Proteomes" id="UP000663855">
    <property type="component" value="Unassembled WGS sequence"/>
</dbReference>
<accession>A0A816NU83</accession>
<proteinExistence type="predicted"/>
<evidence type="ECO:0000313" key="1">
    <source>
        <dbReference type="EMBL" id="CAF1559023.1"/>
    </source>
</evidence>
<evidence type="ECO:0000313" key="2">
    <source>
        <dbReference type="EMBL" id="CAF1660540.1"/>
    </source>
</evidence>
<dbReference type="EMBL" id="CAJNOV010014711">
    <property type="protein sequence ID" value="CAF1559023.1"/>
    <property type="molecule type" value="Genomic_DNA"/>
</dbReference>
<protein>
    <submittedName>
        <fullName evidence="3">Uncharacterized protein</fullName>
    </submittedName>
</protein>
<dbReference type="SUPFAM" id="SSF52029">
    <property type="entry name" value="GroEL apical domain-like"/>
    <property type="match status" value="1"/>
</dbReference>
<dbReference type="OrthoDB" id="9982285at2759"/>
<dbReference type="Gene3D" id="3.50.7.10">
    <property type="entry name" value="GroEL"/>
    <property type="match status" value="1"/>
</dbReference>
<dbReference type="Proteomes" id="UP000663834">
    <property type="component" value="Unassembled WGS sequence"/>
</dbReference>
<dbReference type="Gene3D" id="3.30.260.10">
    <property type="entry name" value="TCP-1-like chaperonin intermediate domain"/>
    <property type="match status" value="1"/>
</dbReference>
<sequence>MPTSSFPDQVKSSLNNICHLFAKCIQRYALHCSTDGHFAQLIFGADLVRAHRSLTNINTSAGITQLLINHFVSFEEQLGTNVKTLAFFIHTLCMDQTLMEMNICERRLLLSNIYKKLTSIEYPITKRNILEKKADINIELLIDHILDTLPRLIFDRQNFYQHLLCRLVKHNLDRIDDYLIYNQQLSFVTIGSSIKQSRLIDGILLPIHNSHKLLPSFISNSQLTILFLNIQSSEFDKSSLFTIVDHNQEFFSYDTLVYRQFVKKYLTNVNLIISLSCINETFLFELHQANINVIDALDEQTFEFLLKVYQCLPCNRLLISEDESIDKISTILLDRHVIVDQQAYIYLSSNGSHQTLLTCVPTSTLILTTQKILINIVRLMKYILQQLNKTSFLSISTEKDYLKFIYDNIPELRHILDNRRIHIDKITKTDHDRLFPTCIFQEYLLNGINFLCYINKIDGIYSTTKKIVVGKYE</sequence>
<gene>
    <name evidence="1" type="ORF">CJN711_LOCUS30993</name>
    <name evidence="2" type="ORF">KQP761_LOCUS31930</name>
    <name evidence="3" type="ORF">XDN619_LOCUS6482</name>
</gene>
<name>A0A816NU83_9BILA</name>
<reference evidence="3" key="1">
    <citation type="submission" date="2021-02" db="EMBL/GenBank/DDBJ databases">
        <authorList>
            <person name="Nowell W R."/>
        </authorList>
    </citation>
    <scope>NUCLEOTIDE SEQUENCE</scope>
</reference>
<evidence type="ECO:0000313" key="4">
    <source>
        <dbReference type="Proteomes" id="UP000663887"/>
    </source>
</evidence>
<dbReference type="EMBL" id="CAJNOW010017820">
    <property type="protein sequence ID" value="CAF1660540.1"/>
    <property type="molecule type" value="Genomic_DNA"/>
</dbReference>
<organism evidence="3 4">
    <name type="scientific">Rotaria magnacalcarata</name>
    <dbReference type="NCBI Taxonomy" id="392030"/>
    <lineage>
        <taxon>Eukaryota</taxon>
        <taxon>Metazoa</taxon>
        <taxon>Spiralia</taxon>
        <taxon>Gnathifera</taxon>
        <taxon>Rotifera</taxon>
        <taxon>Eurotatoria</taxon>
        <taxon>Bdelloidea</taxon>
        <taxon>Philodinida</taxon>
        <taxon>Philodinidae</taxon>
        <taxon>Rotaria</taxon>
    </lineage>
</organism>
<dbReference type="EMBL" id="CAJNRG010001849">
    <property type="protein sequence ID" value="CAF2039871.1"/>
    <property type="molecule type" value="Genomic_DNA"/>
</dbReference>
<evidence type="ECO:0000313" key="3">
    <source>
        <dbReference type="EMBL" id="CAF2039871.1"/>
    </source>
</evidence>
<dbReference type="Proteomes" id="UP000663887">
    <property type="component" value="Unassembled WGS sequence"/>
</dbReference>
<comment type="caution">
    <text evidence="3">The sequence shown here is derived from an EMBL/GenBank/DDBJ whole genome shotgun (WGS) entry which is preliminary data.</text>
</comment>
<dbReference type="InterPro" id="IPR027410">
    <property type="entry name" value="TCP-1-like_intermed_sf"/>
</dbReference>